<evidence type="ECO:0000313" key="6">
    <source>
        <dbReference type="Proteomes" id="UP000054359"/>
    </source>
</evidence>
<accession>A0A087SZX2</accession>
<proteinExistence type="predicted"/>
<keyword evidence="3" id="KW-1133">Transmembrane helix</keyword>
<feature type="transmembrane region" description="Helical" evidence="3">
    <location>
        <begin position="161"/>
        <end position="185"/>
    </location>
</feature>
<feature type="transmembrane region" description="Helical" evidence="3">
    <location>
        <begin position="136"/>
        <end position="155"/>
    </location>
</feature>
<dbReference type="OrthoDB" id="2213137at2759"/>
<name>A0A087SZX2_STEMI</name>
<dbReference type="EMBL" id="KK112725">
    <property type="protein sequence ID" value="KFM58411.1"/>
    <property type="molecule type" value="Genomic_DNA"/>
</dbReference>
<feature type="transmembrane region" description="Helical" evidence="3">
    <location>
        <begin position="104"/>
        <end position="124"/>
    </location>
</feature>
<feature type="region of interest" description="Disordered" evidence="2">
    <location>
        <begin position="202"/>
        <end position="226"/>
    </location>
</feature>
<keyword evidence="3" id="KW-0812">Transmembrane</keyword>
<dbReference type="InterPro" id="IPR011701">
    <property type="entry name" value="MFS"/>
</dbReference>
<dbReference type="SUPFAM" id="SSF103473">
    <property type="entry name" value="MFS general substrate transporter"/>
    <property type="match status" value="1"/>
</dbReference>
<dbReference type="GO" id="GO:0008028">
    <property type="term" value="F:monocarboxylic acid transmembrane transporter activity"/>
    <property type="evidence" value="ECO:0007669"/>
    <property type="project" value="TreeGrafter"/>
</dbReference>
<feature type="non-terminal residue" evidence="5">
    <location>
        <position position="226"/>
    </location>
</feature>
<dbReference type="InterPro" id="IPR050327">
    <property type="entry name" value="Proton-linked_MCT"/>
</dbReference>
<dbReference type="PROSITE" id="PS50850">
    <property type="entry name" value="MFS"/>
    <property type="match status" value="1"/>
</dbReference>
<dbReference type="PANTHER" id="PTHR11360:SF303">
    <property type="entry name" value="MAJOR FACILITATOR SUPERFAMILY (MFS) PROFILE DOMAIN-CONTAINING PROTEIN"/>
    <property type="match status" value="1"/>
</dbReference>
<gene>
    <name evidence="5" type="ORF">X975_16457</name>
</gene>
<comment type="subcellular location">
    <subcellularLocation>
        <location evidence="1">Membrane</location>
        <topology evidence="1">Multi-pass membrane protein</topology>
    </subcellularLocation>
</comment>
<evidence type="ECO:0000256" key="1">
    <source>
        <dbReference type="ARBA" id="ARBA00004141"/>
    </source>
</evidence>
<organism evidence="5 6">
    <name type="scientific">Stegodyphus mimosarum</name>
    <name type="common">African social velvet spider</name>
    <dbReference type="NCBI Taxonomy" id="407821"/>
    <lineage>
        <taxon>Eukaryota</taxon>
        <taxon>Metazoa</taxon>
        <taxon>Ecdysozoa</taxon>
        <taxon>Arthropoda</taxon>
        <taxon>Chelicerata</taxon>
        <taxon>Arachnida</taxon>
        <taxon>Araneae</taxon>
        <taxon>Araneomorphae</taxon>
        <taxon>Entelegynae</taxon>
        <taxon>Eresoidea</taxon>
        <taxon>Eresidae</taxon>
        <taxon>Stegodyphus</taxon>
    </lineage>
</organism>
<sequence length="226" mass="24793">MEEPDKGYAWIIVIAAFTINMILSGMARMIGFLYVDIIEVYGVTREEASLPFIVRNAIRYLSGPLVSMMGKSYGIRTVSLYGGLLAAAGSVLTCFSPNVSWIVFFWGGIHGLGFAMASTLYPVLVNEYFERHRATASGIVLSGACIGCLVFPLLLETILDTYGAFGCFLILGGLFLNVIPAALLLKSPPWVDNTEEYARKRERANKSPTFVENCGQQHPKSPFKNT</sequence>
<dbReference type="Gene3D" id="1.20.1250.20">
    <property type="entry name" value="MFS general substrate transporter like domains"/>
    <property type="match status" value="1"/>
</dbReference>
<dbReference type="GO" id="GO:0016020">
    <property type="term" value="C:membrane"/>
    <property type="evidence" value="ECO:0007669"/>
    <property type="project" value="UniProtKB-SubCell"/>
</dbReference>
<keyword evidence="3" id="KW-0472">Membrane</keyword>
<dbReference type="PANTHER" id="PTHR11360">
    <property type="entry name" value="MONOCARBOXYLATE TRANSPORTER"/>
    <property type="match status" value="1"/>
</dbReference>
<evidence type="ECO:0000313" key="5">
    <source>
        <dbReference type="EMBL" id="KFM58411.1"/>
    </source>
</evidence>
<dbReference type="InterPro" id="IPR020846">
    <property type="entry name" value="MFS_dom"/>
</dbReference>
<protein>
    <submittedName>
        <fullName evidence="5">Monocarboxylate transporter 9</fullName>
    </submittedName>
</protein>
<reference evidence="5 6" key="1">
    <citation type="submission" date="2013-11" db="EMBL/GenBank/DDBJ databases">
        <title>Genome sequencing of Stegodyphus mimosarum.</title>
        <authorList>
            <person name="Bechsgaard J."/>
        </authorList>
    </citation>
    <scope>NUCLEOTIDE SEQUENCE [LARGE SCALE GENOMIC DNA]</scope>
</reference>
<evidence type="ECO:0000259" key="4">
    <source>
        <dbReference type="PROSITE" id="PS50850"/>
    </source>
</evidence>
<keyword evidence="6" id="KW-1185">Reference proteome</keyword>
<dbReference type="AlphaFoldDB" id="A0A087SZX2"/>
<dbReference type="InterPro" id="IPR036259">
    <property type="entry name" value="MFS_trans_sf"/>
</dbReference>
<dbReference type="Proteomes" id="UP000054359">
    <property type="component" value="Unassembled WGS sequence"/>
</dbReference>
<dbReference type="OMA" id="YYTFYYV"/>
<evidence type="ECO:0000256" key="3">
    <source>
        <dbReference type="SAM" id="Phobius"/>
    </source>
</evidence>
<evidence type="ECO:0000256" key="2">
    <source>
        <dbReference type="SAM" id="MobiDB-lite"/>
    </source>
</evidence>
<feature type="compositionally biased region" description="Polar residues" evidence="2">
    <location>
        <begin position="206"/>
        <end position="226"/>
    </location>
</feature>
<feature type="domain" description="Major facilitator superfamily (MFS) profile" evidence="4">
    <location>
        <begin position="12"/>
        <end position="226"/>
    </location>
</feature>
<dbReference type="Pfam" id="PF07690">
    <property type="entry name" value="MFS_1"/>
    <property type="match status" value="1"/>
</dbReference>
<feature type="transmembrane region" description="Helical" evidence="3">
    <location>
        <begin position="6"/>
        <end position="23"/>
    </location>
</feature>
<feature type="transmembrane region" description="Helical" evidence="3">
    <location>
        <begin position="78"/>
        <end position="98"/>
    </location>
</feature>